<feature type="region of interest" description="Disordered" evidence="11">
    <location>
        <begin position="25"/>
        <end position="81"/>
    </location>
</feature>
<keyword evidence="9 10" id="KW-0449">Lipoprotein</keyword>
<comment type="function">
    <text evidence="10">Involved in the system for phosphate transport across the cytoplasmic membrane.</text>
</comment>
<feature type="chain" id="PRO_5039756383" description="Phosphate-binding protein" evidence="10">
    <location>
        <begin position="21"/>
        <end position="335"/>
    </location>
</feature>
<evidence type="ECO:0000256" key="5">
    <source>
        <dbReference type="ARBA" id="ARBA00022448"/>
    </source>
</evidence>
<dbReference type="GO" id="GO:0005886">
    <property type="term" value="C:plasma membrane"/>
    <property type="evidence" value="ECO:0007669"/>
    <property type="project" value="UniProtKB-SubCell"/>
</dbReference>
<evidence type="ECO:0000256" key="11">
    <source>
        <dbReference type="SAM" id="MobiDB-lite"/>
    </source>
</evidence>
<comment type="subcellular location">
    <subcellularLocation>
        <location evidence="2 10">Cell membrane</location>
        <topology evidence="2 10">Lipid-anchor</topology>
    </subcellularLocation>
</comment>
<dbReference type="CDD" id="cd13653">
    <property type="entry name" value="PBP2_phosphate_like_1"/>
    <property type="match status" value="1"/>
</dbReference>
<evidence type="ECO:0000256" key="3">
    <source>
        <dbReference type="ARBA" id="ARBA00008725"/>
    </source>
</evidence>
<dbReference type="Proteomes" id="UP000886858">
    <property type="component" value="Unassembled WGS sequence"/>
</dbReference>
<comment type="subunit">
    <text evidence="4 10">The complex is composed of two ATP-binding proteins (PstB), two transmembrane proteins (PstC and PstA) and a solute-binding protein (PstS).</text>
</comment>
<keyword evidence="6 10" id="KW-0592">Phosphate transport</keyword>
<evidence type="ECO:0000256" key="10">
    <source>
        <dbReference type="RuleBase" id="RU367119"/>
    </source>
</evidence>
<dbReference type="PANTHER" id="PTHR30570">
    <property type="entry name" value="PERIPLASMIC PHOSPHATE BINDING COMPONENT OF PHOSPHATE ABC TRANSPORTER"/>
    <property type="match status" value="1"/>
</dbReference>
<comment type="caution">
    <text evidence="13">The sequence shown here is derived from an EMBL/GenBank/DDBJ whole genome shotgun (WGS) entry which is preliminary data.</text>
</comment>
<dbReference type="InterPro" id="IPR011862">
    <property type="entry name" value="Phos-bd"/>
</dbReference>
<evidence type="ECO:0000256" key="7">
    <source>
        <dbReference type="ARBA" id="ARBA00022729"/>
    </source>
</evidence>
<accession>A0A9D2KXP9</accession>
<evidence type="ECO:0000256" key="8">
    <source>
        <dbReference type="ARBA" id="ARBA00023139"/>
    </source>
</evidence>
<gene>
    <name evidence="13" type="ORF">H9717_00905</name>
</gene>
<dbReference type="AlphaFoldDB" id="A0A9D2KXP9"/>
<keyword evidence="5 10" id="KW-0813">Transport</keyword>
<dbReference type="Pfam" id="PF12849">
    <property type="entry name" value="PBP_like_2"/>
    <property type="match status" value="1"/>
</dbReference>
<evidence type="ECO:0000313" key="14">
    <source>
        <dbReference type="Proteomes" id="UP000886858"/>
    </source>
</evidence>
<feature type="domain" description="PBP" evidence="12">
    <location>
        <begin position="89"/>
        <end position="321"/>
    </location>
</feature>
<dbReference type="GO" id="GO:0042301">
    <property type="term" value="F:phosphate ion binding"/>
    <property type="evidence" value="ECO:0007669"/>
    <property type="project" value="UniProtKB-UniRule"/>
</dbReference>
<evidence type="ECO:0000256" key="6">
    <source>
        <dbReference type="ARBA" id="ARBA00022592"/>
    </source>
</evidence>
<dbReference type="PROSITE" id="PS51257">
    <property type="entry name" value="PROKAR_LIPOPROTEIN"/>
    <property type="match status" value="1"/>
</dbReference>
<protein>
    <recommendedName>
        <fullName evidence="10">Phosphate-binding protein</fullName>
    </recommendedName>
</protein>
<comment type="function">
    <text evidence="1">Part of the ABC transporter complex PstSACB involved in phosphate import.</text>
</comment>
<feature type="signal peptide" evidence="10">
    <location>
        <begin position="1"/>
        <end position="20"/>
    </location>
</feature>
<evidence type="ECO:0000313" key="13">
    <source>
        <dbReference type="EMBL" id="HJA91677.1"/>
    </source>
</evidence>
<dbReference type="PANTHER" id="PTHR30570:SF1">
    <property type="entry name" value="PHOSPHATE-BINDING PROTEIN PSTS"/>
    <property type="match status" value="1"/>
</dbReference>
<comment type="similarity">
    <text evidence="3 10">Belongs to the PstS family.</text>
</comment>
<evidence type="ECO:0000256" key="1">
    <source>
        <dbReference type="ARBA" id="ARBA00002841"/>
    </source>
</evidence>
<proteinExistence type="inferred from homology"/>
<dbReference type="InterPro" id="IPR024370">
    <property type="entry name" value="PBP_domain"/>
</dbReference>
<keyword evidence="8 10" id="KW-0564">Palmitate</keyword>
<evidence type="ECO:0000259" key="12">
    <source>
        <dbReference type="Pfam" id="PF12849"/>
    </source>
</evidence>
<dbReference type="GO" id="GO:0006817">
    <property type="term" value="P:phosphate ion transport"/>
    <property type="evidence" value="ECO:0007669"/>
    <property type="project" value="UniProtKB-UniRule"/>
</dbReference>
<dbReference type="InterPro" id="IPR050811">
    <property type="entry name" value="Phosphate_ABC_transporter"/>
</dbReference>
<evidence type="ECO:0000256" key="4">
    <source>
        <dbReference type="ARBA" id="ARBA00011529"/>
    </source>
</evidence>
<keyword evidence="7 10" id="KW-0732">Signal</keyword>
<reference evidence="13" key="2">
    <citation type="submission" date="2021-04" db="EMBL/GenBank/DDBJ databases">
        <authorList>
            <person name="Gilroy R."/>
        </authorList>
    </citation>
    <scope>NUCLEOTIDE SEQUENCE</scope>
    <source>
        <strain evidence="13">CHK179-7159</strain>
    </source>
</reference>
<evidence type="ECO:0000256" key="9">
    <source>
        <dbReference type="ARBA" id="ARBA00023288"/>
    </source>
</evidence>
<keyword evidence="10" id="KW-0472">Membrane</keyword>
<reference evidence="13" key="1">
    <citation type="journal article" date="2021" name="PeerJ">
        <title>Extensive microbial diversity within the chicken gut microbiome revealed by metagenomics and culture.</title>
        <authorList>
            <person name="Gilroy R."/>
            <person name="Ravi A."/>
            <person name="Getino M."/>
            <person name="Pursley I."/>
            <person name="Horton D.L."/>
            <person name="Alikhan N.F."/>
            <person name="Baker D."/>
            <person name="Gharbi K."/>
            <person name="Hall N."/>
            <person name="Watson M."/>
            <person name="Adriaenssens E.M."/>
            <person name="Foster-Nyarko E."/>
            <person name="Jarju S."/>
            <person name="Secka A."/>
            <person name="Antonio M."/>
            <person name="Oren A."/>
            <person name="Chaudhuri R.R."/>
            <person name="La Ragione R."/>
            <person name="Hildebrand F."/>
            <person name="Pallen M.J."/>
        </authorList>
    </citation>
    <scope>NUCLEOTIDE SEQUENCE</scope>
    <source>
        <strain evidence="13">CHK179-7159</strain>
    </source>
</reference>
<name>A0A9D2KXP9_9FIRM</name>
<keyword evidence="10" id="KW-1003">Cell membrane</keyword>
<organism evidence="13 14">
    <name type="scientific">Candidatus Eisenbergiella merdipullorum</name>
    <dbReference type="NCBI Taxonomy" id="2838553"/>
    <lineage>
        <taxon>Bacteria</taxon>
        <taxon>Bacillati</taxon>
        <taxon>Bacillota</taxon>
        <taxon>Clostridia</taxon>
        <taxon>Lachnospirales</taxon>
        <taxon>Lachnospiraceae</taxon>
        <taxon>Eisenbergiella</taxon>
    </lineage>
</organism>
<dbReference type="EMBL" id="DWYY01000008">
    <property type="protein sequence ID" value="HJA91677.1"/>
    <property type="molecule type" value="Genomic_DNA"/>
</dbReference>
<sequence length="335" mass="33439">MKKKFVAIAAAATLVMAALAGCGSTSTTTESSAPAESAASEAASSEAASTEAASTEAASTEAASTEAASTEETSTEAASADAALSEIPADLSGTVSMAGSTSMEKLANALAESFMAAYPGVTVTAEFTGSGAGIEAVTAGSVDIGNASRYLTDEEKAAGISENIVAIDGIAVVVDTANEVTGLTSDQLASIYTGEVTNWGDVGGADQPIVVVGREAGSGTRSAFEELLAIEDQCAYANELDSTGAVMAKVASTPGAIGYVSLDVLDDTVKTVAIDDVEPTVDNIKAGSYALSRPFVMATKGEISEQSEAVQAIFTYLASDEGKALVESVGLITVD</sequence>
<dbReference type="NCBIfam" id="TIGR02136">
    <property type="entry name" value="ptsS_2"/>
    <property type="match status" value="1"/>
</dbReference>
<evidence type="ECO:0000256" key="2">
    <source>
        <dbReference type="ARBA" id="ARBA00004193"/>
    </source>
</evidence>
<dbReference type="SUPFAM" id="SSF53850">
    <property type="entry name" value="Periplasmic binding protein-like II"/>
    <property type="match status" value="1"/>
</dbReference>
<dbReference type="Gene3D" id="3.40.190.10">
    <property type="entry name" value="Periplasmic binding protein-like II"/>
    <property type="match status" value="2"/>
</dbReference>